<organism evidence="1 2">
    <name type="scientific">Sinomicrobium pectinilyticum</name>
    <dbReference type="NCBI Taxonomy" id="1084421"/>
    <lineage>
        <taxon>Bacteria</taxon>
        <taxon>Pseudomonadati</taxon>
        <taxon>Bacteroidota</taxon>
        <taxon>Flavobacteriia</taxon>
        <taxon>Flavobacteriales</taxon>
        <taxon>Flavobacteriaceae</taxon>
        <taxon>Sinomicrobium</taxon>
    </lineage>
</organism>
<evidence type="ECO:0008006" key="3">
    <source>
        <dbReference type="Google" id="ProtNLM"/>
    </source>
</evidence>
<dbReference type="Proteomes" id="UP000267469">
    <property type="component" value="Unassembled WGS sequence"/>
</dbReference>
<sequence length="197" mass="23208">MNDPNEEVAHLLTQYSNQEMEELILRMRLYAQHKLGKKNDNFEGEELLDFVFGVFDKALSGIRNWDSKEYSFEEFLFGVLKSDVSNYFKKQKRKAPEKVEDDEIDESYILDLPVYAEEIGHRDDAFNLIDYDNQKKHFLELLENSGASTLEILIFECWCDDIYKSGEIAELLEVSTAEVYNATKRLKNRRRKLKKTL</sequence>
<name>A0A3N0EKX7_SINP1</name>
<reference evidence="1 2" key="1">
    <citation type="submission" date="2018-10" db="EMBL/GenBank/DDBJ databases">
        <title>Sinomicrobium pectinilyticum sp. nov., a pectinase-producing bacterium isolated from alkaline and saline soil, and emended description of the genus Sinomicrobium.</title>
        <authorList>
            <person name="Cheng B."/>
            <person name="Li C."/>
            <person name="Lai Q."/>
            <person name="Du M."/>
            <person name="Shao Z."/>
            <person name="Xu P."/>
            <person name="Yang C."/>
        </authorList>
    </citation>
    <scope>NUCLEOTIDE SEQUENCE [LARGE SCALE GENOMIC DNA]</scope>
    <source>
        <strain evidence="1 2">5DNS001</strain>
    </source>
</reference>
<dbReference type="RefSeq" id="WP_123215633.1">
    <property type="nucleotide sequence ID" value="NZ_RJTM01000059.1"/>
</dbReference>
<protein>
    <recommendedName>
        <fullName evidence="3">Sigma-70 family RNA polymerase sigma factor</fullName>
    </recommendedName>
</protein>
<proteinExistence type="predicted"/>
<accession>A0A3N0EKX7</accession>
<evidence type="ECO:0000313" key="2">
    <source>
        <dbReference type="Proteomes" id="UP000267469"/>
    </source>
</evidence>
<dbReference type="OrthoDB" id="983074at2"/>
<evidence type="ECO:0000313" key="1">
    <source>
        <dbReference type="EMBL" id="RNL88535.1"/>
    </source>
</evidence>
<dbReference type="EMBL" id="RJTM01000059">
    <property type="protein sequence ID" value="RNL88535.1"/>
    <property type="molecule type" value="Genomic_DNA"/>
</dbReference>
<comment type="caution">
    <text evidence="1">The sequence shown here is derived from an EMBL/GenBank/DDBJ whole genome shotgun (WGS) entry which is preliminary data.</text>
</comment>
<gene>
    <name evidence="1" type="ORF">ED312_08800</name>
</gene>
<keyword evidence="2" id="KW-1185">Reference proteome</keyword>
<dbReference type="AlphaFoldDB" id="A0A3N0EKX7"/>